<dbReference type="OrthoDB" id="9814495at2"/>
<dbReference type="EMBL" id="QRGP01000003">
    <property type="protein sequence ID" value="RDV01532.1"/>
    <property type="molecule type" value="Genomic_DNA"/>
</dbReference>
<dbReference type="PRINTS" id="PR00038">
    <property type="entry name" value="HTHLUXR"/>
</dbReference>
<dbReference type="Proteomes" id="UP000263833">
    <property type="component" value="Unassembled WGS sequence"/>
</dbReference>
<keyword evidence="2 6" id="KW-0238">DNA-binding</keyword>
<evidence type="ECO:0000256" key="1">
    <source>
        <dbReference type="ARBA" id="ARBA00022553"/>
    </source>
</evidence>
<accession>A0A371B1W7</accession>
<dbReference type="CDD" id="cd17535">
    <property type="entry name" value="REC_NarL-like"/>
    <property type="match status" value="1"/>
</dbReference>
<dbReference type="SUPFAM" id="SSF52172">
    <property type="entry name" value="CheY-like"/>
    <property type="match status" value="1"/>
</dbReference>
<dbReference type="InterPro" id="IPR011006">
    <property type="entry name" value="CheY-like_superfamily"/>
</dbReference>
<keyword evidence="1 3" id="KW-0597">Phosphoprotein</keyword>
<dbReference type="InterPro" id="IPR051015">
    <property type="entry name" value="EvgA-like"/>
</dbReference>
<dbReference type="SUPFAM" id="SSF46894">
    <property type="entry name" value="C-terminal effector domain of the bipartite response regulators"/>
    <property type="match status" value="1"/>
</dbReference>
<feature type="domain" description="HTH luxR-type" evidence="4">
    <location>
        <begin position="143"/>
        <end position="208"/>
    </location>
</feature>
<evidence type="ECO:0000259" key="5">
    <source>
        <dbReference type="PROSITE" id="PS50110"/>
    </source>
</evidence>
<gene>
    <name evidence="6" type="ORF">DXH95_14665</name>
</gene>
<dbReference type="GO" id="GO:0006355">
    <property type="term" value="P:regulation of DNA-templated transcription"/>
    <property type="evidence" value="ECO:0007669"/>
    <property type="project" value="InterPro"/>
</dbReference>
<feature type="modified residue" description="4-aspartylphosphate" evidence="3">
    <location>
        <position position="58"/>
    </location>
</feature>
<sequence length="209" mass="22826">MAKAERIVVADDHPVFREGIVQLLAGRFPDAEISQAATMDEVMAVAAQGEPPELFILDLLFPGMKPQETLKTLRTQYPTASLVIVSMVDDEATINMVMEKGADGFVDKQVPSARMLDAIAQVRNGEFVVELSQAANGWDAQGSEFSPVDLTARQREVMALIAQGKSNKEIARSLDISPYTVRIHVSALLRVLKVTSRAEAARKARALHI</sequence>
<evidence type="ECO:0000313" key="6">
    <source>
        <dbReference type="EMBL" id="RDV01532.1"/>
    </source>
</evidence>
<dbReference type="SMART" id="SM00448">
    <property type="entry name" value="REC"/>
    <property type="match status" value="1"/>
</dbReference>
<proteinExistence type="predicted"/>
<evidence type="ECO:0000256" key="3">
    <source>
        <dbReference type="PROSITE-ProRule" id="PRU00169"/>
    </source>
</evidence>
<dbReference type="InterPro" id="IPR016032">
    <property type="entry name" value="Sig_transdc_resp-reg_C-effctor"/>
</dbReference>
<dbReference type="CDD" id="cd06170">
    <property type="entry name" value="LuxR_C_like"/>
    <property type="match status" value="1"/>
</dbReference>
<dbReference type="PROSITE" id="PS50043">
    <property type="entry name" value="HTH_LUXR_2"/>
    <property type="match status" value="1"/>
</dbReference>
<dbReference type="RefSeq" id="WP_115550311.1">
    <property type="nucleotide sequence ID" value="NZ_QRGP01000003.1"/>
</dbReference>
<evidence type="ECO:0000313" key="7">
    <source>
        <dbReference type="Proteomes" id="UP000263833"/>
    </source>
</evidence>
<evidence type="ECO:0000259" key="4">
    <source>
        <dbReference type="PROSITE" id="PS50043"/>
    </source>
</evidence>
<dbReference type="GO" id="GO:0003677">
    <property type="term" value="F:DNA binding"/>
    <property type="evidence" value="ECO:0007669"/>
    <property type="project" value="UniProtKB-KW"/>
</dbReference>
<dbReference type="InterPro" id="IPR058245">
    <property type="entry name" value="NreC/VraR/RcsB-like_REC"/>
</dbReference>
<dbReference type="PANTHER" id="PTHR45566">
    <property type="entry name" value="HTH-TYPE TRANSCRIPTIONAL REGULATOR YHJB-RELATED"/>
    <property type="match status" value="1"/>
</dbReference>
<dbReference type="SMART" id="SM00421">
    <property type="entry name" value="HTH_LUXR"/>
    <property type="match status" value="1"/>
</dbReference>
<dbReference type="Gene3D" id="3.40.50.2300">
    <property type="match status" value="1"/>
</dbReference>
<organism evidence="6 7">
    <name type="scientific">Sphingorhabdus pulchriflava</name>
    <dbReference type="NCBI Taxonomy" id="2292257"/>
    <lineage>
        <taxon>Bacteria</taxon>
        <taxon>Pseudomonadati</taxon>
        <taxon>Pseudomonadota</taxon>
        <taxon>Alphaproteobacteria</taxon>
        <taxon>Sphingomonadales</taxon>
        <taxon>Sphingomonadaceae</taxon>
        <taxon>Sphingorhabdus</taxon>
    </lineage>
</organism>
<comment type="caution">
    <text evidence="6">The sequence shown here is derived from an EMBL/GenBank/DDBJ whole genome shotgun (WGS) entry which is preliminary data.</text>
</comment>
<reference evidence="7" key="1">
    <citation type="submission" date="2018-08" db="EMBL/GenBank/DDBJ databases">
        <authorList>
            <person name="Kim S.-J."/>
            <person name="Jung G.-Y."/>
        </authorList>
    </citation>
    <scope>NUCLEOTIDE SEQUENCE [LARGE SCALE GENOMIC DNA]</scope>
    <source>
        <strain evidence="7">GY_G</strain>
    </source>
</reference>
<dbReference type="InterPro" id="IPR001789">
    <property type="entry name" value="Sig_transdc_resp-reg_receiver"/>
</dbReference>
<dbReference type="Pfam" id="PF00072">
    <property type="entry name" value="Response_reg"/>
    <property type="match status" value="1"/>
</dbReference>
<protein>
    <submittedName>
        <fullName evidence="6">DNA-binding response regulator</fullName>
    </submittedName>
</protein>
<keyword evidence="7" id="KW-1185">Reference proteome</keyword>
<evidence type="ECO:0000256" key="2">
    <source>
        <dbReference type="ARBA" id="ARBA00023125"/>
    </source>
</evidence>
<dbReference type="InterPro" id="IPR000792">
    <property type="entry name" value="Tscrpt_reg_LuxR_C"/>
</dbReference>
<dbReference type="AlphaFoldDB" id="A0A371B1W7"/>
<name>A0A371B1W7_9SPHN</name>
<dbReference type="PANTHER" id="PTHR45566:SF2">
    <property type="entry name" value="NARL SUBFAMILY"/>
    <property type="match status" value="1"/>
</dbReference>
<dbReference type="GO" id="GO:0000160">
    <property type="term" value="P:phosphorelay signal transduction system"/>
    <property type="evidence" value="ECO:0007669"/>
    <property type="project" value="InterPro"/>
</dbReference>
<feature type="domain" description="Response regulatory" evidence="5">
    <location>
        <begin position="6"/>
        <end position="123"/>
    </location>
</feature>
<dbReference type="Pfam" id="PF00196">
    <property type="entry name" value="GerE"/>
    <property type="match status" value="1"/>
</dbReference>
<dbReference type="InterPro" id="IPR036388">
    <property type="entry name" value="WH-like_DNA-bd_sf"/>
</dbReference>
<dbReference type="PROSITE" id="PS50110">
    <property type="entry name" value="RESPONSE_REGULATORY"/>
    <property type="match status" value="1"/>
</dbReference>
<dbReference type="Gene3D" id="1.10.10.10">
    <property type="entry name" value="Winged helix-like DNA-binding domain superfamily/Winged helix DNA-binding domain"/>
    <property type="match status" value="1"/>
</dbReference>